<dbReference type="AlphaFoldDB" id="A0AA35ZXD1"/>
<keyword evidence="2" id="KW-1185">Reference proteome</keyword>
<evidence type="ECO:0000313" key="2">
    <source>
        <dbReference type="Proteomes" id="UP001177003"/>
    </source>
</evidence>
<proteinExistence type="predicted"/>
<accession>A0AA35ZXD1</accession>
<name>A0AA35ZXD1_LACSI</name>
<protein>
    <submittedName>
        <fullName evidence="1">Uncharacterized protein</fullName>
    </submittedName>
</protein>
<evidence type="ECO:0000313" key="1">
    <source>
        <dbReference type="EMBL" id="CAI9299407.1"/>
    </source>
</evidence>
<reference evidence="1" key="1">
    <citation type="submission" date="2023-04" db="EMBL/GenBank/DDBJ databases">
        <authorList>
            <person name="Vijverberg K."/>
            <person name="Xiong W."/>
            <person name="Schranz E."/>
        </authorList>
    </citation>
    <scope>NUCLEOTIDE SEQUENCE</scope>
</reference>
<gene>
    <name evidence="1" type="ORF">LSALG_LOCUS38120</name>
</gene>
<dbReference type="Proteomes" id="UP001177003">
    <property type="component" value="Chromosome 8"/>
</dbReference>
<sequence length="153" mass="17735">MVDSVSWTKVNLTELVHAPFHNPTNDPMAWAIKKFLEDKAKQNFKGLKTASSFVKKVMGVIDPNTNKTMVNVMWPPTNKVKRIPITLRIHDATLNDLLYWVYDEAATSVVLKLKKDHIRLVDPRDLLKFGEHDIHILSRRQLMVENEMFLQLT</sequence>
<organism evidence="1 2">
    <name type="scientific">Lactuca saligna</name>
    <name type="common">Willowleaf lettuce</name>
    <dbReference type="NCBI Taxonomy" id="75948"/>
    <lineage>
        <taxon>Eukaryota</taxon>
        <taxon>Viridiplantae</taxon>
        <taxon>Streptophyta</taxon>
        <taxon>Embryophyta</taxon>
        <taxon>Tracheophyta</taxon>
        <taxon>Spermatophyta</taxon>
        <taxon>Magnoliopsida</taxon>
        <taxon>eudicotyledons</taxon>
        <taxon>Gunneridae</taxon>
        <taxon>Pentapetalae</taxon>
        <taxon>asterids</taxon>
        <taxon>campanulids</taxon>
        <taxon>Asterales</taxon>
        <taxon>Asteraceae</taxon>
        <taxon>Cichorioideae</taxon>
        <taxon>Cichorieae</taxon>
        <taxon>Lactucinae</taxon>
        <taxon>Lactuca</taxon>
    </lineage>
</organism>
<dbReference type="EMBL" id="OX465084">
    <property type="protein sequence ID" value="CAI9299407.1"/>
    <property type="molecule type" value="Genomic_DNA"/>
</dbReference>